<protein>
    <submittedName>
        <fullName evidence="2">Sulfotransferase family protein</fullName>
    </submittedName>
</protein>
<dbReference type="EMBL" id="FODS01000024">
    <property type="protein sequence ID" value="SEP09403.1"/>
    <property type="molecule type" value="Genomic_DNA"/>
</dbReference>
<proteinExistence type="predicted"/>
<dbReference type="InterPro" id="IPR027417">
    <property type="entry name" value="P-loop_NTPase"/>
</dbReference>
<organism evidence="2 3">
    <name type="scientific">Salinihabitans flavidus</name>
    <dbReference type="NCBI Taxonomy" id="569882"/>
    <lineage>
        <taxon>Bacteria</taxon>
        <taxon>Pseudomonadati</taxon>
        <taxon>Pseudomonadota</taxon>
        <taxon>Alphaproteobacteria</taxon>
        <taxon>Rhodobacterales</taxon>
        <taxon>Roseobacteraceae</taxon>
        <taxon>Salinihabitans</taxon>
    </lineage>
</organism>
<name>A0A1H8V2E8_9RHOB</name>
<dbReference type="GO" id="GO:0008146">
    <property type="term" value="F:sulfotransferase activity"/>
    <property type="evidence" value="ECO:0007669"/>
    <property type="project" value="InterPro"/>
</dbReference>
<reference evidence="2 3" key="1">
    <citation type="submission" date="2016-10" db="EMBL/GenBank/DDBJ databases">
        <authorList>
            <person name="de Groot N.N."/>
        </authorList>
    </citation>
    <scope>NUCLEOTIDE SEQUENCE [LARGE SCALE GENOMIC DNA]</scope>
    <source>
        <strain evidence="2 3">DSM 27842</strain>
    </source>
</reference>
<feature type="region of interest" description="Disordered" evidence="1">
    <location>
        <begin position="1"/>
        <end position="55"/>
    </location>
</feature>
<dbReference type="STRING" id="569882.SAMN04490248_12430"/>
<evidence type="ECO:0000256" key="1">
    <source>
        <dbReference type="SAM" id="MobiDB-lite"/>
    </source>
</evidence>
<accession>A0A1H8V2E8</accession>
<dbReference type="Proteomes" id="UP000198893">
    <property type="component" value="Unassembled WGS sequence"/>
</dbReference>
<dbReference type="AlphaFoldDB" id="A0A1H8V2E8"/>
<dbReference type="Gene3D" id="3.40.50.300">
    <property type="entry name" value="P-loop containing nucleotide triphosphate hydrolases"/>
    <property type="match status" value="1"/>
</dbReference>
<dbReference type="SUPFAM" id="SSF52540">
    <property type="entry name" value="P-loop containing nucleoside triphosphate hydrolases"/>
    <property type="match status" value="1"/>
</dbReference>
<evidence type="ECO:0000313" key="3">
    <source>
        <dbReference type="Proteomes" id="UP000198893"/>
    </source>
</evidence>
<keyword evidence="2" id="KW-0808">Transferase</keyword>
<evidence type="ECO:0000313" key="2">
    <source>
        <dbReference type="EMBL" id="SEP09403.1"/>
    </source>
</evidence>
<dbReference type="RefSeq" id="WP_175483275.1">
    <property type="nucleotide sequence ID" value="NZ_FODS01000024.1"/>
</dbReference>
<dbReference type="InterPro" id="IPR005331">
    <property type="entry name" value="Sulfotransferase"/>
</dbReference>
<dbReference type="GO" id="GO:0016020">
    <property type="term" value="C:membrane"/>
    <property type="evidence" value="ECO:0007669"/>
    <property type="project" value="InterPro"/>
</dbReference>
<gene>
    <name evidence="2" type="ORF">SAMN04490248_12430</name>
</gene>
<keyword evidence="3" id="KW-1185">Reference proteome</keyword>
<dbReference type="Pfam" id="PF03567">
    <property type="entry name" value="Sulfotransfer_2"/>
    <property type="match status" value="1"/>
</dbReference>
<sequence length="398" mass="44728">MSNTSPKPQNDPAYKKSQDASSGGGVKQGDVTRAYQLILGRKPEGPEARNGLDQPDLEALGKRLITSPEFRKRYVRLMAQPKPQDARAGEKGQITSSGEGVKRGDVVRAYKLILGRKPEEPKAIQNKLDLPDLDTLGKKLILSPEFQRRYARLVPPSPEQSADPVVIHLHIPKTAGSSFNKLLADNYAGRFGYAFREMAAFKEIPADLRAKIDLIYGHMSYGVHELLRRNYIYLFVLRDPKARIYSFYKFLHKSEKHPLHTLVTEKNMSFGAFLDEAALPSNPIKGIDNAQTTHIAGIASTSRAEVFRTACQHCFAPTTEFGLLEEFPAFLDRLKHKGILTEINDNRLNTTNSSDTLSEALDALTPKQQDILTRYSEWDQRLYDLCKSYIDSAFKTDT</sequence>